<keyword evidence="2" id="KW-0812">Transmembrane</keyword>
<proteinExistence type="predicted"/>
<evidence type="ECO:0000313" key="5">
    <source>
        <dbReference type="Proteomes" id="UP000252586"/>
    </source>
</evidence>
<keyword evidence="2" id="KW-0472">Membrane</keyword>
<reference evidence="4 5" key="1">
    <citation type="submission" date="2018-06" db="EMBL/GenBank/DDBJ databases">
        <title>Genomic Encyclopedia of Type Strains, Phase IV (KMG-IV): sequencing the most valuable type-strain genomes for metagenomic binning, comparative biology and taxonomic classification.</title>
        <authorList>
            <person name="Goeker M."/>
        </authorList>
    </citation>
    <scope>NUCLEOTIDE SEQUENCE [LARGE SCALE GENOMIC DNA]</scope>
    <source>
        <strain evidence="4 5">DSM 44599</strain>
    </source>
</reference>
<dbReference type="AlphaFoldDB" id="A0A366DTE6"/>
<dbReference type="Pfam" id="PF00144">
    <property type="entry name" value="Beta-lactamase"/>
    <property type="match status" value="1"/>
</dbReference>
<dbReference type="PANTHER" id="PTHR46825:SF9">
    <property type="entry name" value="BETA-LACTAMASE-RELATED DOMAIN-CONTAINING PROTEIN"/>
    <property type="match status" value="1"/>
</dbReference>
<feature type="transmembrane region" description="Helical" evidence="2">
    <location>
        <begin position="389"/>
        <end position="408"/>
    </location>
</feature>
<dbReference type="PANTHER" id="PTHR46825">
    <property type="entry name" value="D-ALANYL-D-ALANINE-CARBOXYPEPTIDASE/ENDOPEPTIDASE AMPH"/>
    <property type="match status" value="1"/>
</dbReference>
<dbReference type="RefSeq" id="WP_067511013.1">
    <property type="nucleotide sequence ID" value="NZ_JADLRS010000003.1"/>
</dbReference>
<name>A0A366DTE6_9NOCA</name>
<evidence type="ECO:0000256" key="2">
    <source>
        <dbReference type="SAM" id="Phobius"/>
    </source>
</evidence>
<dbReference type="Gene3D" id="3.40.710.10">
    <property type="entry name" value="DD-peptidase/beta-lactamase superfamily"/>
    <property type="match status" value="1"/>
</dbReference>
<evidence type="ECO:0000256" key="1">
    <source>
        <dbReference type="SAM" id="MobiDB-lite"/>
    </source>
</evidence>
<evidence type="ECO:0000259" key="3">
    <source>
        <dbReference type="Pfam" id="PF00144"/>
    </source>
</evidence>
<dbReference type="InterPro" id="IPR001466">
    <property type="entry name" value="Beta-lactam-related"/>
</dbReference>
<dbReference type="InterPro" id="IPR012338">
    <property type="entry name" value="Beta-lactam/transpept-like"/>
</dbReference>
<dbReference type="InterPro" id="IPR050491">
    <property type="entry name" value="AmpC-like"/>
</dbReference>
<dbReference type="STRING" id="1210090.GCA_001613185_04304"/>
<keyword evidence="2" id="KW-1133">Transmembrane helix</keyword>
<comment type="caution">
    <text evidence="4">The sequence shown here is derived from an EMBL/GenBank/DDBJ whole genome shotgun (WGS) entry which is preliminary data.</text>
</comment>
<feature type="transmembrane region" description="Helical" evidence="2">
    <location>
        <begin position="461"/>
        <end position="483"/>
    </location>
</feature>
<feature type="transmembrane region" description="Helical" evidence="2">
    <location>
        <begin position="429"/>
        <end position="449"/>
    </location>
</feature>
<feature type="region of interest" description="Disordered" evidence="1">
    <location>
        <begin position="494"/>
        <end position="515"/>
    </location>
</feature>
<sequence length="515" mass="54334">MGGRGGASWRVAGGALLAVFGFLLLAVFPAGPVGAQEAAGDVDAAAVDRFVEEYLDRTGLPGVAVAITHGDRVVHVAGYGTDSTGAAITGDSPMPVASVSKSFAALAVMQLVEAGRVSLDEPVRRYLPDFVMADDRAERITVRQLMQQTSGMADSAFADLRMPQAHSLEEAVTRLKDAELASEPGTEYHYHNPNFQVAARIVEVVAGQPYGDYLREHIFEPIGMADSYTVDRPADAHDVPRGHIRLYGKAIAVGEIDWFVNGSHGIVTTAADLARWLTVQNGGGRAGEGPRIATEESVNLMHAPSPVGGYRMGWQYDETDPTRVYHGGDWFTYTAQQVLLPETGYGIAVLANMGMGLEDDPAIIADGLVALTRGQDPEVRRPAGIYADWALGAATLGVVVSAGVLIGRAKGWADRRAGWPLARTVATQLPYLAAIPPLVLLPQLGSLVFAGRAGGYEHVLYVLPSAPIFLVVASVAGAAVVAVRAVRLRARRTAPADPPSAEAVSPQSSSSRSVS</sequence>
<dbReference type="SUPFAM" id="SSF56601">
    <property type="entry name" value="beta-lactamase/transpeptidase-like"/>
    <property type="match status" value="1"/>
</dbReference>
<dbReference type="EMBL" id="QNRE01000003">
    <property type="protein sequence ID" value="RBO92544.1"/>
    <property type="molecule type" value="Genomic_DNA"/>
</dbReference>
<evidence type="ECO:0000313" key="4">
    <source>
        <dbReference type="EMBL" id="RBO92544.1"/>
    </source>
</evidence>
<dbReference type="Proteomes" id="UP000252586">
    <property type="component" value="Unassembled WGS sequence"/>
</dbReference>
<accession>A0A366DTE6</accession>
<feature type="domain" description="Beta-lactamase-related" evidence="3">
    <location>
        <begin position="47"/>
        <end position="355"/>
    </location>
</feature>
<keyword evidence="5" id="KW-1185">Reference proteome</keyword>
<gene>
    <name evidence="4" type="ORF">DFR74_103187</name>
</gene>
<organism evidence="4 5">
    <name type="scientific">Nocardia puris</name>
    <dbReference type="NCBI Taxonomy" id="208602"/>
    <lineage>
        <taxon>Bacteria</taxon>
        <taxon>Bacillati</taxon>
        <taxon>Actinomycetota</taxon>
        <taxon>Actinomycetes</taxon>
        <taxon>Mycobacteriales</taxon>
        <taxon>Nocardiaceae</taxon>
        <taxon>Nocardia</taxon>
    </lineage>
</organism>
<protein>
    <submittedName>
        <fullName evidence="4">CubicO group peptidase (Beta-lactamase class C family)</fullName>
    </submittedName>
</protein>